<keyword evidence="1" id="KW-0472">Membrane</keyword>
<dbReference type="Proteomes" id="UP001166402">
    <property type="component" value="Unassembled WGS sequence"/>
</dbReference>
<evidence type="ECO:0000313" key="2">
    <source>
        <dbReference type="EMBL" id="MBP2071368.1"/>
    </source>
</evidence>
<sequence>MKKFKGFEPGTIILIIITLFAFLILNIIFYVAIQGIPGIKILPSIIAFLVMQINFVAFLFIGRNFFIPPSYILLSFLSSILLAVITYSLLI</sequence>
<organism evidence="2 3">
    <name type="scientific">Thermoanaerobacterium butyriciformans</name>
    <dbReference type="NCBI Taxonomy" id="1702242"/>
    <lineage>
        <taxon>Bacteria</taxon>
        <taxon>Bacillati</taxon>
        <taxon>Bacillota</taxon>
        <taxon>Clostridia</taxon>
        <taxon>Thermoanaerobacterales</taxon>
        <taxon>Thermoanaerobacteraceae</taxon>
        <taxon>Thermoanaerobacterium</taxon>
    </lineage>
</organism>
<dbReference type="EMBL" id="JAGGLT010000007">
    <property type="protein sequence ID" value="MBP2071368.1"/>
    <property type="molecule type" value="Genomic_DNA"/>
</dbReference>
<keyword evidence="1" id="KW-0812">Transmembrane</keyword>
<feature type="transmembrane region" description="Helical" evidence="1">
    <location>
        <begin position="12"/>
        <end position="33"/>
    </location>
</feature>
<keyword evidence="1" id="KW-1133">Transmembrane helix</keyword>
<evidence type="ECO:0000313" key="3">
    <source>
        <dbReference type="Proteomes" id="UP001166402"/>
    </source>
</evidence>
<evidence type="ECO:0000256" key="1">
    <source>
        <dbReference type="SAM" id="Phobius"/>
    </source>
</evidence>
<gene>
    <name evidence="2" type="ORF">J2Z80_000882</name>
</gene>
<keyword evidence="3" id="KW-1185">Reference proteome</keyword>
<dbReference type="RefSeq" id="WP_209453288.1">
    <property type="nucleotide sequence ID" value="NZ_JAGGLT010000007.1"/>
</dbReference>
<accession>A0ABS4NCG2</accession>
<name>A0ABS4NCG2_9THEO</name>
<protein>
    <submittedName>
        <fullName evidence="2">Glucan phosphoethanolaminetransferase (Alkaline phosphatase superfamily)</fullName>
    </submittedName>
</protein>
<feature type="transmembrane region" description="Helical" evidence="1">
    <location>
        <begin position="45"/>
        <end position="65"/>
    </location>
</feature>
<comment type="caution">
    <text evidence="2">The sequence shown here is derived from an EMBL/GenBank/DDBJ whole genome shotgun (WGS) entry which is preliminary data.</text>
</comment>
<feature type="transmembrane region" description="Helical" evidence="1">
    <location>
        <begin position="71"/>
        <end position="90"/>
    </location>
</feature>
<reference evidence="2" key="1">
    <citation type="submission" date="2021-03" db="EMBL/GenBank/DDBJ databases">
        <title>Genomic Encyclopedia of Type Strains, Phase IV (KMG-IV): sequencing the most valuable type-strain genomes for metagenomic binning, comparative biology and taxonomic classification.</title>
        <authorList>
            <person name="Goeker M."/>
        </authorList>
    </citation>
    <scope>NUCLEOTIDE SEQUENCE</scope>
    <source>
        <strain evidence="2">DSM 101588</strain>
    </source>
</reference>
<proteinExistence type="predicted"/>